<proteinExistence type="predicted"/>
<comment type="caution">
    <text evidence="1">The sequence shown here is derived from an EMBL/GenBank/DDBJ whole genome shotgun (WGS) entry which is preliminary data.</text>
</comment>
<organism evidence="1 2">
    <name type="scientific">Faecalibacterium wellingii</name>
    <dbReference type="NCBI Taxonomy" id="2929491"/>
    <lineage>
        <taxon>Bacteria</taxon>
        <taxon>Bacillati</taxon>
        <taxon>Bacillota</taxon>
        <taxon>Clostridia</taxon>
        <taxon>Eubacteriales</taxon>
        <taxon>Oscillospiraceae</taxon>
        <taxon>Faecalibacterium</taxon>
    </lineage>
</organism>
<evidence type="ECO:0000313" key="1">
    <source>
        <dbReference type="EMBL" id="MDU8688455.1"/>
    </source>
</evidence>
<gene>
    <name evidence="1" type="ORF">RX402_06785</name>
</gene>
<sequence>MRSDNISGIIFYICKAGKSADFPALLFSQEGDAMGNNSKKAIIFALLH</sequence>
<protein>
    <submittedName>
        <fullName evidence="1">Uncharacterized protein</fullName>
    </submittedName>
</protein>
<name>A0ABU3TYW5_9FIRM</name>
<reference evidence="1 2" key="1">
    <citation type="submission" date="2023-10" db="EMBL/GenBank/DDBJ databases">
        <title>Host Genetic Regulation of Human Gut Microbial Structural Variation.</title>
        <authorList>
            <person name="Harmsen H.J.M."/>
        </authorList>
    </citation>
    <scope>NUCLEOTIDE SEQUENCE [LARGE SCALE GENOMIC DNA]</scope>
    <source>
        <strain evidence="1 2">HTF-F</strain>
    </source>
</reference>
<evidence type="ECO:0000313" key="2">
    <source>
        <dbReference type="Proteomes" id="UP001263246"/>
    </source>
</evidence>
<dbReference type="EMBL" id="JAWHPR010000003">
    <property type="protein sequence ID" value="MDU8688455.1"/>
    <property type="molecule type" value="Genomic_DNA"/>
</dbReference>
<keyword evidence="2" id="KW-1185">Reference proteome</keyword>
<accession>A0ABU3TYW5</accession>
<dbReference type="Proteomes" id="UP001263246">
    <property type="component" value="Unassembled WGS sequence"/>
</dbReference>